<protein>
    <submittedName>
        <fullName evidence="10">Rhomboid family intramembrane serine protease</fullName>
        <ecNumber evidence="10">3.4.21.105</ecNumber>
    </submittedName>
</protein>
<evidence type="ECO:0000256" key="6">
    <source>
        <dbReference type="ARBA" id="ARBA00023136"/>
    </source>
</evidence>
<evidence type="ECO:0000256" key="3">
    <source>
        <dbReference type="ARBA" id="ARBA00022692"/>
    </source>
</evidence>
<keyword evidence="4 10" id="KW-0378">Hydrolase</keyword>
<dbReference type="InterPro" id="IPR035952">
    <property type="entry name" value="Rhomboid-like_sf"/>
</dbReference>
<dbReference type="Pfam" id="PF01694">
    <property type="entry name" value="Rhomboid"/>
    <property type="match status" value="1"/>
</dbReference>
<keyword evidence="5 7" id="KW-1133">Transmembrane helix</keyword>
<feature type="transmembrane region" description="Helical" evidence="7">
    <location>
        <begin position="185"/>
        <end position="202"/>
    </location>
</feature>
<dbReference type="PANTHER" id="PTHR43731:SF14">
    <property type="entry name" value="PRESENILIN-ASSOCIATED RHOMBOID-LIKE PROTEIN, MITOCHONDRIAL"/>
    <property type="match status" value="1"/>
</dbReference>
<evidence type="ECO:0000256" key="1">
    <source>
        <dbReference type="ARBA" id="ARBA00004141"/>
    </source>
</evidence>
<feature type="transmembrane region" description="Helical" evidence="7">
    <location>
        <begin position="103"/>
        <end position="123"/>
    </location>
</feature>
<proteinExistence type="inferred from homology"/>
<keyword evidence="10" id="KW-0645">Protease</keyword>
<comment type="subcellular location">
    <subcellularLocation>
        <location evidence="1">Membrane</location>
        <topology evidence="1">Multi-pass membrane protein</topology>
    </subcellularLocation>
</comment>
<dbReference type="GO" id="GO:0006508">
    <property type="term" value="P:proteolysis"/>
    <property type="evidence" value="ECO:0007669"/>
    <property type="project" value="UniProtKB-KW"/>
</dbReference>
<dbReference type="SUPFAM" id="SSF144091">
    <property type="entry name" value="Rhomboid-like"/>
    <property type="match status" value="1"/>
</dbReference>
<keyword evidence="6 7" id="KW-0472">Membrane</keyword>
<keyword evidence="11" id="KW-1185">Reference proteome</keyword>
<dbReference type="Gene3D" id="1.20.1540.10">
    <property type="entry name" value="Rhomboid-like"/>
    <property type="match status" value="1"/>
</dbReference>
<evidence type="ECO:0000259" key="8">
    <source>
        <dbReference type="Pfam" id="PF01694"/>
    </source>
</evidence>
<name>A0ABV9P5V7_9FLAO</name>
<dbReference type="PANTHER" id="PTHR43731">
    <property type="entry name" value="RHOMBOID PROTEASE"/>
    <property type="match status" value="1"/>
</dbReference>
<keyword evidence="3 7" id="KW-0812">Transmembrane</keyword>
<evidence type="ECO:0000256" key="7">
    <source>
        <dbReference type="SAM" id="Phobius"/>
    </source>
</evidence>
<comment type="caution">
    <text evidence="10">The sequence shown here is derived from an EMBL/GenBank/DDBJ whole genome shotgun (WGS) entry which is preliminary data.</text>
</comment>
<feature type="domain" description="Peptidase S54 rhomboid" evidence="8">
    <location>
        <begin position="62"/>
        <end position="203"/>
    </location>
</feature>
<evidence type="ECO:0000256" key="2">
    <source>
        <dbReference type="ARBA" id="ARBA00009045"/>
    </source>
</evidence>
<dbReference type="InterPro" id="IPR050925">
    <property type="entry name" value="Rhomboid_protease_S54"/>
</dbReference>
<sequence length="281" mass="31903">MNIFQDLKNQYSNNGIVQKLIFWNIGVFVLTIIFFYNFKSGSFSFPNWLVLYSSLSDLATTPWTLVSYMFVHSGPIHLLFNLLMLHFVSRFFLTFFTEKQYLVVYLLGGIFGGLIFVFIYHFLGIRTPVVGASGSIMTLLVAATAYSPYYILQIPLIGRIKLWHVTALILTIDVLQLLLVNTGGHIVHLSGAFFGFLYVFLLKRGTDLAKPFSNLSFKKSTKKKKTPFSKVHVNKASSNLSKAAKTDVEQKRVDDILDKISKSGYDSLSKEEKEFLFKLGK</sequence>
<dbReference type="InterPro" id="IPR022764">
    <property type="entry name" value="Peptidase_S54_rhomboid_dom"/>
</dbReference>
<feature type="transmembrane region" description="Helical" evidence="7">
    <location>
        <begin position="162"/>
        <end position="179"/>
    </location>
</feature>
<dbReference type="InterPro" id="IPR046483">
    <property type="entry name" value="DUF6576"/>
</dbReference>
<dbReference type="EMBL" id="JBHSGW010000004">
    <property type="protein sequence ID" value="MFC4739639.1"/>
    <property type="molecule type" value="Genomic_DNA"/>
</dbReference>
<feature type="domain" description="DUF6576" evidence="9">
    <location>
        <begin position="249"/>
        <end position="276"/>
    </location>
</feature>
<evidence type="ECO:0000256" key="4">
    <source>
        <dbReference type="ARBA" id="ARBA00022801"/>
    </source>
</evidence>
<gene>
    <name evidence="10" type="ORF">ACFO3U_06490</name>
</gene>
<dbReference type="Pfam" id="PF20216">
    <property type="entry name" value="DUF6576"/>
    <property type="match status" value="1"/>
</dbReference>
<dbReference type="GO" id="GO:0008233">
    <property type="term" value="F:peptidase activity"/>
    <property type="evidence" value="ECO:0007669"/>
    <property type="project" value="UniProtKB-KW"/>
</dbReference>
<evidence type="ECO:0000256" key="5">
    <source>
        <dbReference type="ARBA" id="ARBA00022989"/>
    </source>
</evidence>
<feature type="transmembrane region" description="Helical" evidence="7">
    <location>
        <begin position="20"/>
        <end position="38"/>
    </location>
</feature>
<evidence type="ECO:0000259" key="9">
    <source>
        <dbReference type="Pfam" id="PF20216"/>
    </source>
</evidence>
<accession>A0ABV9P5V7</accession>
<dbReference type="EC" id="3.4.21.105" evidence="10"/>
<dbReference type="RefSeq" id="WP_379739457.1">
    <property type="nucleotide sequence ID" value="NZ_JBHSGW010000004.1"/>
</dbReference>
<organism evidence="10 11">
    <name type="scientific">Flavobacterium ponti</name>
    <dbReference type="NCBI Taxonomy" id="665133"/>
    <lineage>
        <taxon>Bacteria</taxon>
        <taxon>Pseudomonadati</taxon>
        <taxon>Bacteroidota</taxon>
        <taxon>Flavobacteriia</taxon>
        <taxon>Flavobacteriales</taxon>
        <taxon>Flavobacteriaceae</taxon>
        <taxon>Flavobacterium</taxon>
    </lineage>
</organism>
<feature type="transmembrane region" description="Helical" evidence="7">
    <location>
        <begin position="129"/>
        <end position="150"/>
    </location>
</feature>
<feature type="transmembrane region" description="Helical" evidence="7">
    <location>
        <begin position="50"/>
        <end position="70"/>
    </location>
</feature>
<reference evidence="11" key="1">
    <citation type="journal article" date="2019" name="Int. J. Syst. Evol. Microbiol.">
        <title>The Global Catalogue of Microorganisms (GCM) 10K type strain sequencing project: providing services to taxonomists for standard genome sequencing and annotation.</title>
        <authorList>
            <consortium name="The Broad Institute Genomics Platform"/>
            <consortium name="The Broad Institute Genome Sequencing Center for Infectious Disease"/>
            <person name="Wu L."/>
            <person name="Ma J."/>
        </authorList>
    </citation>
    <scope>NUCLEOTIDE SEQUENCE [LARGE SCALE GENOMIC DNA]</scope>
    <source>
        <strain evidence="11">CCUG 50349</strain>
    </source>
</reference>
<evidence type="ECO:0000313" key="11">
    <source>
        <dbReference type="Proteomes" id="UP001595885"/>
    </source>
</evidence>
<dbReference type="Proteomes" id="UP001595885">
    <property type="component" value="Unassembled WGS sequence"/>
</dbReference>
<comment type="similarity">
    <text evidence="2">Belongs to the peptidase S54 family.</text>
</comment>
<evidence type="ECO:0000313" key="10">
    <source>
        <dbReference type="EMBL" id="MFC4739639.1"/>
    </source>
</evidence>